<dbReference type="AlphaFoldDB" id="A0A329TDV0"/>
<gene>
    <name evidence="2" type="ORF">C4N25_12525</name>
</gene>
<dbReference type="SMART" id="SM00382">
    <property type="entry name" value="AAA"/>
    <property type="match status" value="1"/>
</dbReference>
<reference evidence="2 3" key="1">
    <citation type="submission" date="2018-02" db="EMBL/GenBank/DDBJ databases">
        <title>Complete genome sequencing of Faecalibacterium prausnitzii strains isolated from the human gut.</title>
        <authorList>
            <person name="Fitzgerald B.C."/>
            <person name="Shkoporov A.N."/>
            <person name="Ross P.R."/>
            <person name="Hill C."/>
        </authorList>
    </citation>
    <scope>NUCLEOTIDE SEQUENCE [LARGE SCALE GENOMIC DNA]</scope>
    <source>
        <strain evidence="2 3">APC942/8-14-2</strain>
    </source>
</reference>
<dbReference type="Pfam" id="PF05673">
    <property type="entry name" value="DUF815"/>
    <property type="match status" value="1"/>
</dbReference>
<organism evidence="2 3">
    <name type="scientific">Faecalibacterium prausnitzii</name>
    <dbReference type="NCBI Taxonomy" id="853"/>
    <lineage>
        <taxon>Bacteria</taxon>
        <taxon>Bacillati</taxon>
        <taxon>Bacillota</taxon>
        <taxon>Clostridia</taxon>
        <taxon>Eubacteriales</taxon>
        <taxon>Oscillospiraceae</taxon>
        <taxon>Faecalibacterium</taxon>
    </lineage>
</organism>
<sequence length="405" mass="44826">MTLREWNARLHGLVVFRALLEDPVVAKLVDLTDRMDAGASGMGLVCDAAAAFEAALFEHTPNWSDYLSNAVLESETICVRQAAAGQLSPVLQSALDSELAFLQALCGLTLDKLFQTAYSEQSQRPELAFLPRWETRELDLAAAYTQRMSEVGKKGYGMFAKHHVFTVENGQLVPVKYPDPQKLSELPGYEQEREKVIANTRALLTGMPANNVLLYGDAGTGKSSTVKAICNEFAAEGLRLVEVKKNQLYQIPDLMDKLAANPLKFILFIDDLSFTANDDNFAALKAILEGSVGGRARNIAVYATSNRRHLIKETLTDRTGDDIHEADTRQELMSLSARFGLTVTFQRPEKARFEAILTELAKQHHIEMPHDQLLVKAEAFAIRAGGRSPRVAKQFIEQCESGVQK</sequence>
<dbReference type="PANTHER" id="PTHR42935">
    <property type="entry name" value="SLR0930 PROTEIN"/>
    <property type="match status" value="1"/>
</dbReference>
<feature type="domain" description="AAA+ ATPase" evidence="1">
    <location>
        <begin position="208"/>
        <end position="329"/>
    </location>
</feature>
<proteinExistence type="predicted"/>
<dbReference type="PANTHER" id="PTHR42935:SF1">
    <property type="entry name" value="SLR0930 PROTEIN"/>
    <property type="match status" value="1"/>
</dbReference>
<dbReference type="InterPro" id="IPR003593">
    <property type="entry name" value="AAA+_ATPase"/>
</dbReference>
<protein>
    <submittedName>
        <fullName evidence="2">AAA family ATPase</fullName>
    </submittedName>
</protein>
<dbReference type="SUPFAM" id="SSF52540">
    <property type="entry name" value="P-loop containing nucleoside triphosphate hydrolases"/>
    <property type="match status" value="1"/>
</dbReference>
<comment type="caution">
    <text evidence="2">The sequence shown here is derived from an EMBL/GenBank/DDBJ whole genome shotgun (WGS) entry which is preliminary data.</text>
</comment>
<name>A0A329TDV0_9FIRM</name>
<accession>A0A329TDV0</accession>
<evidence type="ECO:0000259" key="1">
    <source>
        <dbReference type="SMART" id="SM00382"/>
    </source>
</evidence>
<dbReference type="InterPro" id="IPR008533">
    <property type="entry name" value="DUF815"/>
</dbReference>
<dbReference type="RefSeq" id="WP_112116509.1">
    <property type="nucleotide sequence ID" value="NZ_PRKZ01000011.1"/>
</dbReference>
<dbReference type="Gene3D" id="3.40.50.300">
    <property type="entry name" value="P-loop containing nucleotide triphosphate hydrolases"/>
    <property type="match status" value="1"/>
</dbReference>
<dbReference type="CDD" id="cd00009">
    <property type="entry name" value="AAA"/>
    <property type="match status" value="1"/>
</dbReference>
<dbReference type="InterPro" id="IPR027417">
    <property type="entry name" value="P-loop_NTPase"/>
</dbReference>
<dbReference type="Proteomes" id="UP000251634">
    <property type="component" value="Unassembled WGS sequence"/>
</dbReference>
<dbReference type="EMBL" id="PRKZ01000011">
    <property type="protein sequence ID" value="RAW47991.1"/>
    <property type="molecule type" value="Genomic_DNA"/>
</dbReference>
<evidence type="ECO:0000313" key="3">
    <source>
        <dbReference type="Proteomes" id="UP000251634"/>
    </source>
</evidence>
<evidence type="ECO:0000313" key="2">
    <source>
        <dbReference type="EMBL" id="RAW47991.1"/>
    </source>
</evidence>